<accession>A0A2H3JWW8</accession>
<dbReference type="Proteomes" id="UP000218811">
    <property type="component" value="Unassembled WGS sequence"/>
</dbReference>
<proteinExistence type="predicted"/>
<reference evidence="1 2" key="1">
    <citation type="journal article" date="2012" name="Science">
        <title>The Paleozoic origin of enzymatic lignin decomposition reconstructed from 31 fungal genomes.</title>
        <authorList>
            <person name="Floudas D."/>
            <person name="Binder M."/>
            <person name="Riley R."/>
            <person name="Barry K."/>
            <person name="Blanchette R.A."/>
            <person name="Henrissat B."/>
            <person name="Martinez A.T."/>
            <person name="Otillar R."/>
            <person name="Spatafora J.W."/>
            <person name="Yadav J.S."/>
            <person name="Aerts A."/>
            <person name="Benoit I."/>
            <person name="Boyd A."/>
            <person name="Carlson A."/>
            <person name="Copeland A."/>
            <person name="Coutinho P.M."/>
            <person name="de Vries R.P."/>
            <person name="Ferreira P."/>
            <person name="Findley K."/>
            <person name="Foster B."/>
            <person name="Gaskell J."/>
            <person name="Glotzer D."/>
            <person name="Gorecki P."/>
            <person name="Heitman J."/>
            <person name="Hesse C."/>
            <person name="Hori C."/>
            <person name="Igarashi K."/>
            <person name="Jurgens J.A."/>
            <person name="Kallen N."/>
            <person name="Kersten P."/>
            <person name="Kohler A."/>
            <person name="Kuees U."/>
            <person name="Kumar T.K.A."/>
            <person name="Kuo A."/>
            <person name="LaButti K."/>
            <person name="Larrondo L.F."/>
            <person name="Lindquist E."/>
            <person name="Ling A."/>
            <person name="Lombard V."/>
            <person name="Lucas S."/>
            <person name="Lundell T."/>
            <person name="Martin R."/>
            <person name="McLaughlin D.J."/>
            <person name="Morgenstern I."/>
            <person name="Morin E."/>
            <person name="Murat C."/>
            <person name="Nagy L.G."/>
            <person name="Nolan M."/>
            <person name="Ohm R.A."/>
            <person name="Patyshakuliyeva A."/>
            <person name="Rokas A."/>
            <person name="Ruiz-Duenas F.J."/>
            <person name="Sabat G."/>
            <person name="Salamov A."/>
            <person name="Samejima M."/>
            <person name="Schmutz J."/>
            <person name="Slot J.C."/>
            <person name="St John F."/>
            <person name="Stenlid J."/>
            <person name="Sun H."/>
            <person name="Sun S."/>
            <person name="Syed K."/>
            <person name="Tsang A."/>
            <person name="Wiebenga A."/>
            <person name="Young D."/>
            <person name="Pisabarro A."/>
            <person name="Eastwood D.C."/>
            <person name="Martin F."/>
            <person name="Cullen D."/>
            <person name="Grigoriev I.V."/>
            <person name="Hibbett D.S."/>
        </authorList>
    </citation>
    <scope>NUCLEOTIDE SEQUENCE [LARGE SCALE GENOMIC DNA]</scope>
    <source>
        <strain evidence="1 2">MD-104</strain>
    </source>
</reference>
<dbReference type="AlphaFoldDB" id="A0A2H3JWW8"/>
<dbReference type="EMBL" id="KB468124">
    <property type="protein sequence ID" value="PCH42348.1"/>
    <property type="molecule type" value="Genomic_DNA"/>
</dbReference>
<gene>
    <name evidence="1" type="ORF">WOLCODRAFT_137859</name>
</gene>
<evidence type="ECO:0000313" key="1">
    <source>
        <dbReference type="EMBL" id="PCH42348.1"/>
    </source>
</evidence>
<organism evidence="1 2">
    <name type="scientific">Wolfiporia cocos (strain MD-104)</name>
    <name type="common">Brown rot fungus</name>
    <dbReference type="NCBI Taxonomy" id="742152"/>
    <lineage>
        <taxon>Eukaryota</taxon>
        <taxon>Fungi</taxon>
        <taxon>Dikarya</taxon>
        <taxon>Basidiomycota</taxon>
        <taxon>Agaricomycotina</taxon>
        <taxon>Agaricomycetes</taxon>
        <taxon>Polyporales</taxon>
        <taxon>Phaeolaceae</taxon>
        <taxon>Wolfiporia</taxon>
    </lineage>
</organism>
<name>A0A2H3JWW8_WOLCO</name>
<protein>
    <submittedName>
        <fullName evidence="1">Uncharacterized protein</fullName>
    </submittedName>
</protein>
<evidence type="ECO:0000313" key="2">
    <source>
        <dbReference type="Proteomes" id="UP000218811"/>
    </source>
</evidence>
<sequence>MLPHLRSEDCSSFLQELTLVSKLVLSKFDFYSGERFVTLLSSFPNLRHLRFHDTNIWAESDLGEPSNLWRLQHYAKAISLDSLEISLCDVEGRGLIDLLLNLMPRSLPVKRINIFYAFLDLSRNSGLQSIAVIHSELFQEGVPMSLNGWIPEMLSTIRSPTVTSVTFTLTDVGFCTDDVHDDDNTFSGGLSQVLDRMGCGRVDVLVKWTACRWYRDDNLELRYISSAAEGQSTPECDSEELTGRITHAIRSKIPELYRKGI</sequence>
<keyword evidence="2" id="KW-1185">Reference proteome</keyword>